<dbReference type="NCBIfam" id="TIGR02937">
    <property type="entry name" value="sigma70-ECF"/>
    <property type="match status" value="1"/>
</dbReference>
<dbReference type="PANTHER" id="PTHR43133:SF52">
    <property type="entry name" value="ECF RNA POLYMERASE SIGMA FACTOR SIGL"/>
    <property type="match status" value="1"/>
</dbReference>
<evidence type="ECO:0000256" key="3">
    <source>
        <dbReference type="ARBA" id="ARBA00023082"/>
    </source>
</evidence>
<organism evidence="8 9">
    <name type="scientific">Paenarthrobacter ureafaciens</name>
    <dbReference type="NCBI Taxonomy" id="37931"/>
    <lineage>
        <taxon>Bacteria</taxon>
        <taxon>Bacillati</taxon>
        <taxon>Actinomycetota</taxon>
        <taxon>Actinomycetes</taxon>
        <taxon>Micrococcales</taxon>
        <taxon>Micrococcaceae</taxon>
        <taxon>Paenarthrobacter</taxon>
    </lineage>
</organism>
<evidence type="ECO:0000259" key="6">
    <source>
        <dbReference type="Pfam" id="PF04542"/>
    </source>
</evidence>
<feature type="domain" description="RNA polymerase sigma-70 region 2" evidence="6">
    <location>
        <begin position="11"/>
        <end position="77"/>
    </location>
</feature>
<evidence type="ECO:0000256" key="1">
    <source>
        <dbReference type="ARBA" id="ARBA00010641"/>
    </source>
</evidence>
<keyword evidence="3" id="KW-0731">Sigma factor</keyword>
<keyword evidence="5" id="KW-0804">Transcription</keyword>
<dbReference type="CDD" id="cd06171">
    <property type="entry name" value="Sigma70_r4"/>
    <property type="match status" value="1"/>
</dbReference>
<dbReference type="Proteomes" id="UP001163293">
    <property type="component" value="Plasmid unnamed3"/>
</dbReference>
<protein>
    <submittedName>
        <fullName evidence="8">Sigma-70 family RNA polymerase sigma factor</fullName>
    </submittedName>
</protein>
<dbReference type="Pfam" id="PF04542">
    <property type="entry name" value="Sigma70_r2"/>
    <property type="match status" value="1"/>
</dbReference>
<dbReference type="InterPro" id="IPR013325">
    <property type="entry name" value="RNA_pol_sigma_r2"/>
</dbReference>
<dbReference type="AlphaFoldDB" id="A0AAX3EQ59"/>
<evidence type="ECO:0000313" key="9">
    <source>
        <dbReference type="Proteomes" id="UP001163293"/>
    </source>
</evidence>
<comment type="similarity">
    <text evidence="1">Belongs to the sigma-70 factor family. ECF subfamily.</text>
</comment>
<dbReference type="InterPro" id="IPR036388">
    <property type="entry name" value="WH-like_DNA-bd_sf"/>
</dbReference>
<evidence type="ECO:0000256" key="4">
    <source>
        <dbReference type="ARBA" id="ARBA00023125"/>
    </source>
</evidence>
<dbReference type="GO" id="GO:0016987">
    <property type="term" value="F:sigma factor activity"/>
    <property type="evidence" value="ECO:0007669"/>
    <property type="project" value="UniProtKB-KW"/>
</dbReference>
<dbReference type="InterPro" id="IPR014284">
    <property type="entry name" value="RNA_pol_sigma-70_dom"/>
</dbReference>
<geneLocation type="plasmid" evidence="8 9">
    <name>unnamed3</name>
</geneLocation>
<keyword evidence="8" id="KW-0614">Plasmid</keyword>
<dbReference type="SUPFAM" id="SSF88659">
    <property type="entry name" value="Sigma3 and sigma4 domains of RNA polymerase sigma factors"/>
    <property type="match status" value="1"/>
</dbReference>
<dbReference type="EMBL" id="CP101188">
    <property type="protein sequence ID" value="UYW00051.1"/>
    <property type="molecule type" value="Genomic_DNA"/>
</dbReference>
<dbReference type="Gene3D" id="1.10.1740.10">
    <property type="match status" value="1"/>
</dbReference>
<sequence>MPLDEQIVAEIYREHAPALRRFVIGITSSPEQAEDVVQETILRIWQQAPGITTSMRGYLFRTARNIVIDNFRHQQRRPQQTQTEHLEQMAITVEHVDELLMKVLMEEALTRLSAVHREVIIALHYRRFTAAEAAAVLNLPAGTVKSRAFYALKALRAVLDEMGVKP</sequence>
<dbReference type="InterPro" id="IPR007630">
    <property type="entry name" value="RNA_pol_sigma70_r4"/>
</dbReference>
<dbReference type="SUPFAM" id="SSF88946">
    <property type="entry name" value="Sigma2 domain of RNA polymerase sigma factors"/>
    <property type="match status" value="1"/>
</dbReference>
<evidence type="ECO:0000313" key="8">
    <source>
        <dbReference type="EMBL" id="UYW00051.1"/>
    </source>
</evidence>
<dbReference type="PANTHER" id="PTHR43133">
    <property type="entry name" value="RNA POLYMERASE ECF-TYPE SIGMA FACTO"/>
    <property type="match status" value="1"/>
</dbReference>
<evidence type="ECO:0000256" key="2">
    <source>
        <dbReference type="ARBA" id="ARBA00023015"/>
    </source>
</evidence>
<proteinExistence type="inferred from homology"/>
<keyword evidence="2" id="KW-0805">Transcription regulation</keyword>
<evidence type="ECO:0000256" key="5">
    <source>
        <dbReference type="ARBA" id="ARBA00023163"/>
    </source>
</evidence>
<dbReference type="GO" id="GO:0003677">
    <property type="term" value="F:DNA binding"/>
    <property type="evidence" value="ECO:0007669"/>
    <property type="project" value="UniProtKB-KW"/>
</dbReference>
<dbReference type="GO" id="GO:0006352">
    <property type="term" value="P:DNA-templated transcription initiation"/>
    <property type="evidence" value="ECO:0007669"/>
    <property type="project" value="InterPro"/>
</dbReference>
<keyword evidence="4" id="KW-0238">DNA-binding</keyword>
<name>A0AAX3EQ59_PAEUR</name>
<gene>
    <name evidence="8" type="ORF">NL394_23180</name>
</gene>
<dbReference type="Pfam" id="PF04545">
    <property type="entry name" value="Sigma70_r4"/>
    <property type="match status" value="1"/>
</dbReference>
<reference evidence="8" key="1">
    <citation type="submission" date="2022-07" db="EMBL/GenBank/DDBJ databases">
        <authorList>
            <person name="Wu T."/>
        </authorList>
    </citation>
    <scope>NUCLEOTIDE SEQUENCE</scope>
    <source>
        <strain evidence="8">SD-1</strain>
        <plasmid evidence="8">unnamed3</plasmid>
    </source>
</reference>
<accession>A0AAX3EQ59</accession>
<dbReference type="InterPro" id="IPR013324">
    <property type="entry name" value="RNA_pol_sigma_r3/r4-like"/>
</dbReference>
<feature type="domain" description="RNA polymerase sigma-70 region 4" evidence="7">
    <location>
        <begin position="108"/>
        <end position="157"/>
    </location>
</feature>
<dbReference type="InterPro" id="IPR007627">
    <property type="entry name" value="RNA_pol_sigma70_r2"/>
</dbReference>
<dbReference type="RefSeq" id="WP_015062042.1">
    <property type="nucleotide sequence ID" value="NZ_CP101182.1"/>
</dbReference>
<evidence type="ECO:0000259" key="7">
    <source>
        <dbReference type="Pfam" id="PF04545"/>
    </source>
</evidence>
<dbReference type="Gene3D" id="1.10.10.10">
    <property type="entry name" value="Winged helix-like DNA-binding domain superfamily/Winged helix DNA-binding domain"/>
    <property type="match status" value="1"/>
</dbReference>
<keyword evidence="9" id="KW-1185">Reference proteome</keyword>
<dbReference type="InterPro" id="IPR039425">
    <property type="entry name" value="RNA_pol_sigma-70-like"/>
</dbReference>